<dbReference type="PANTHER" id="PTHR23501">
    <property type="entry name" value="MAJOR FACILITATOR SUPERFAMILY"/>
    <property type="match status" value="1"/>
</dbReference>
<name>A0A9N8WNX9_9GLOM</name>
<dbReference type="Pfam" id="PF07690">
    <property type="entry name" value="MFS_1"/>
    <property type="match status" value="2"/>
</dbReference>
<dbReference type="SUPFAM" id="SSF103473">
    <property type="entry name" value="MFS general substrate transporter"/>
    <property type="match status" value="2"/>
</dbReference>
<dbReference type="PANTHER" id="PTHR23501:SF191">
    <property type="entry name" value="VACUOLAR BASIC AMINO ACID TRANSPORTER 4"/>
    <property type="match status" value="1"/>
</dbReference>
<dbReference type="Gene3D" id="1.20.1250.20">
    <property type="entry name" value="MFS general substrate transporter like domains"/>
    <property type="match status" value="1"/>
</dbReference>
<dbReference type="InterPro" id="IPR020846">
    <property type="entry name" value="MFS_dom"/>
</dbReference>
<sequence>MNINSNNDILTTDRSTLLHGFKLLFVMFGLGCAVCLAALDQTIVAAALPKIVSDFNGLNQISWIAGAYLLTETSLQPIYGKLSNIFGRKVTILFSVFVFELGSLLCGVAQNMISIIIFRAIAGIGGGGIFILAEIIVTDIVSAKDVGKYQSIINACYGISSVVGPLLGGIFTDHVSWSLHSSKQTDLFEKIKRLDIIGIAIIIVSTIGILLPLNWGGSAYAWNSPMIIVPFCIGVVGYVIFGFVESYVAVEPIAPLGFLQGMAFFSFIIYAPIYFQAVKGYSATMAGLALVPYVLGFSVASALTGQLYSRTNKVTYRLLCLIGAASMTISFGLITMWNENSGPGELIGFMVIAGFGAGIIFQGVLLCCQESIEHKDIAITTSLLMFFATVGGVLGNAIIGNIFNNKLIQSLNSLSLPQNFTPQSVDSVQFLPVESRALVIHAYLIALHSSFIAFIPICGLSFISSLLMGNIKPSYSE</sequence>
<feature type="transmembrane region" description="Helical" evidence="6">
    <location>
        <begin position="379"/>
        <end position="403"/>
    </location>
</feature>
<comment type="subcellular location">
    <subcellularLocation>
        <location evidence="1">Endomembrane system</location>
        <topology evidence="1">Multi-pass membrane protein</topology>
    </subcellularLocation>
</comment>
<keyword evidence="9" id="KW-1185">Reference proteome</keyword>
<reference evidence="8" key="1">
    <citation type="submission" date="2021-06" db="EMBL/GenBank/DDBJ databases">
        <authorList>
            <person name="Kallberg Y."/>
            <person name="Tangrot J."/>
            <person name="Rosling A."/>
        </authorList>
    </citation>
    <scope>NUCLEOTIDE SEQUENCE</scope>
    <source>
        <strain evidence="8">MA453B</strain>
    </source>
</reference>
<dbReference type="GO" id="GO:0012505">
    <property type="term" value="C:endomembrane system"/>
    <property type="evidence" value="ECO:0007669"/>
    <property type="project" value="UniProtKB-SubCell"/>
</dbReference>
<dbReference type="InterPro" id="IPR036259">
    <property type="entry name" value="MFS_trans_sf"/>
</dbReference>
<organism evidence="8 9">
    <name type="scientific">Dentiscutata erythropus</name>
    <dbReference type="NCBI Taxonomy" id="1348616"/>
    <lineage>
        <taxon>Eukaryota</taxon>
        <taxon>Fungi</taxon>
        <taxon>Fungi incertae sedis</taxon>
        <taxon>Mucoromycota</taxon>
        <taxon>Glomeromycotina</taxon>
        <taxon>Glomeromycetes</taxon>
        <taxon>Diversisporales</taxon>
        <taxon>Gigasporaceae</taxon>
        <taxon>Dentiscutata</taxon>
    </lineage>
</organism>
<gene>
    <name evidence="8" type="ORF">DERYTH_LOCUS2411</name>
</gene>
<evidence type="ECO:0000256" key="4">
    <source>
        <dbReference type="ARBA" id="ARBA00022989"/>
    </source>
</evidence>
<dbReference type="EMBL" id="CAJVPY010000762">
    <property type="protein sequence ID" value="CAG8490942.1"/>
    <property type="molecule type" value="Genomic_DNA"/>
</dbReference>
<evidence type="ECO:0000313" key="9">
    <source>
        <dbReference type="Proteomes" id="UP000789405"/>
    </source>
</evidence>
<feature type="transmembrane region" description="Helical" evidence="6">
    <location>
        <begin position="227"/>
        <end position="244"/>
    </location>
</feature>
<dbReference type="Proteomes" id="UP000789405">
    <property type="component" value="Unassembled WGS sequence"/>
</dbReference>
<dbReference type="PROSITE" id="PS50850">
    <property type="entry name" value="MFS"/>
    <property type="match status" value="1"/>
</dbReference>
<keyword evidence="4 6" id="KW-1133">Transmembrane helix</keyword>
<keyword evidence="3 6" id="KW-0812">Transmembrane</keyword>
<evidence type="ECO:0000313" key="8">
    <source>
        <dbReference type="EMBL" id="CAG8490942.1"/>
    </source>
</evidence>
<feature type="transmembrane region" description="Helical" evidence="6">
    <location>
        <begin position="116"/>
        <end position="137"/>
    </location>
</feature>
<protein>
    <submittedName>
        <fullName evidence="8">27889_t:CDS:1</fullName>
    </submittedName>
</protein>
<dbReference type="AlphaFoldDB" id="A0A9N8WNX9"/>
<evidence type="ECO:0000256" key="3">
    <source>
        <dbReference type="ARBA" id="ARBA00022692"/>
    </source>
</evidence>
<dbReference type="GO" id="GO:0022857">
    <property type="term" value="F:transmembrane transporter activity"/>
    <property type="evidence" value="ECO:0007669"/>
    <property type="project" value="InterPro"/>
</dbReference>
<dbReference type="Gene3D" id="1.20.1720.10">
    <property type="entry name" value="Multidrug resistance protein D"/>
    <property type="match status" value="1"/>
</dbReference>
<feature type="transmembrane region" description="Helical" evidence="6">
    <location>
        <begin position="346"/>
        <end position="367"/>
    </location>
</feature>
<dbReference type="OrthoDB" id="10021397at2759"/>
<feature type="transmembrane region" description="Helical" evidence="6">
    <location>
        <begin position="20"/>
        <end position="39"/>
    </location>
</feature>
<dbReference type="InterPro" id="IPR011701">
    <property type="entry name" value="MFS"/>
</dbReference>
<feature type="transmembrane region" description="Helical" evidence="6">
    <location>
        <begin position="149"/>
        <end position="172"/>
    </location>
</feature>
<keyword evidence="2" id="KW-0813">Transport</keyword>
<evidence type="ECO:0000256" key="5">
    <source>
        <dbReference type="ARBA" id="ARBA00023136"/>
    </source>
</evidence>
<comment type="caution">
    <text evidence="8">The sequence shown here is derived from an EMBL/GenBank/DDBJ whole genome shotgun (WGS) entry which is preliminary data.</text>
</comment>
<feature type="transmembrane region" description="Helical" evidence="6">
    <location>
        <begin position="281"/>
        <end position="303"/>
    </location>
</feature>
<accession>A0A9N8WNX9</accession>
<evidence type="ECO:0000256" key="1">
    <source>
        <dbReference type="ARBA" id="ARBA00004127"/>
    </source>
</evidence>
<feature type="domain" description="Major facilitator superfamily (MFS) profile" evidence="7">
    <location>
        <begin position="26"/>
        <end position="476"/>
    </location>
</feature>
<feature type="transmembrane region" description="Helical" evidence="6">
    <location>
        <begin position="440"/>
        <end position="463"/>
    </location>
</feature>
<feature type="transmembrane region" description="Helical" evidence="6">
    <location>
        <begin position="90"/>
        <end position="109"/>
    </location>
</feature>
<keyword evidence="5 6" id="KW-0472">Membrane</keyword>
<dbReference type="CDD" id="cd17502">
    <property type="entry name" value="MFS_Azr1_MDR_like"/>
    <property type="match status" value="1"/>
</dbReference>
<dbReference type="GO" id="GO:0005886">
    <property type="term" value="C:plasma membrane"/>
    <property type="evidence" value="ECO:0007669"/>
    <property type="project" value="TreeGrafter"/>
</dbReference>
<proteinExistence type="predicted"/>
<evidence type="ECO:0000259" key="7">
    <source>
        <dbReference type="PROSITE" id="PS50850"/>
    </source>
</evidence>
<evidence type="ECO:0000256" key="6">
    <source>
        <dbReference type="SAM" id="Phobius"/>
    </source>
</evidence>
<evidence type="ECO:0000256" key="2">
    <source>
        <dbReference type="ARBA" id="ARBA00022448"/>
    </source>
</evidence>
<feature type="transmembrane region" description="Helical" evidence="6">
    <location>
        <begin position="193"/>
        <end position="215"/>
    </location>
</feature>
<feature type="transmembrane region" description="Helical" evidence="6">
    <location>
        <begin position="315"/>
        <end position="334"/>
    </location>
</feature>
<feature type="transmembrane region" description="Helical" evidence="6">
    <location>
        <begin position="256"/>
        <end position="275"/>
    </location>
</feature>